<proteinExistence type="predicted"/>
<dbReference type="AlphaFoldDB" id="A0A0K0FLN3"/>
<dbReference type="STRING" id="75913.A0A0K0FLN3"/>
<reference evidence="2" key="2">
    <citation type="submission" date="2015-08" db="UniProtKB">
        <authorList>
            <consortium name="WormBaseParasite"/>
        </authorList>
    </citation>
    <scope>IDENTIFICATION</scope>
</reference>
<dbReference type="WBParaSite" id="SVE_0994900.1">
    <property type="protein sequence ID" value="SVE_0994900.1"/>
    <property type="gene ID" value="SVE_0994900"/>
</dbReference>
<dbReference type="Proteomes" id="UP000035680">
    <property type="component" value="Unassembled WGS sequence"/>
</dbReference>
<evidence type="ECO:0000313" key="2">
    <source>
        <dbReference type="WBParaSite" id="SVE_0994900.1"/>
    </source>
</evidence>
<keyword evidence="1" id="KW-1185">Reference proteome</keyword>
<evidence type="ECO:0000313" key="1">
    <source>
        <dbReference type="Proteomes" id="UP000035680"/>
    </source>
</evidence>
<reference evidence="1" key="1">
    <citation type="submission" date="2014-07" db="EMBL/GenBank/DDBJ databases">
        <authorList>
            <person name="Martin A.A"/>
            <person name="De Silva N."/>
        </authorList>
    </citation>
    <scope>NUCLEOTIDE SEQUENCE</scope>
</reference>
<accession>A0A0K0FLN3</accession>
<protein>
    <submittedName>
        <fullName evidence="2">Nuclear pore complex protein Nup88</fullName>
    </submittedName>
</protein>
<organism evidence="1 2">
    <name type="scientific">Strongyloides venezuelensis</name>
    <name type="common">Threadworm</name>
    <dbReference type="NCBI Taxonomy" id="75913"/>
    <lineage>
        <taxon>Eukaryota</taxon>
        <taxon>Metazoa</taxon>
        <taxon>Ecdysozoa</taxon>
        <taxon>Nematoda</taxon>
        <taxon>Chromadorea</taxon>
        <taxon>Rhabditida</taxon>
        <taxon>Tylenchina</taxon>
        <taxon>Panagrolaimomorpha</taxon>
        <taxon>Strongyloidoidea</taxon>
        <taxon>Strongyloididae</taxon>
        <taxon>Strongyloides</taxon>
    </lineage>
</organism>
<name>A0A0K0FLN3_STRVS</name>
<sequence length="659" mass="75300">MVVSALFHTLFGKDCHPIITGFHKSSIIVFFDGKLQIIFNLQPNLETGELDYSKRVNLNLKPELPRNFQCKKLIVSPSKNHIAIVGHNEVFLVLLSYDLSCFAFKLEDMKDTYFCESLAVLKGKHGKKVKIREAKWSEDDEIFNSSVFGLLLSTNSVELYSVVNVNKPIAVANFGLLFPNDSNTFGFSTMLENFTFGPKFESDVTNDQFYTIFAVDNEGKFYTISFIVNKAVVTKVCSPVGEISIFGSNTKNALNNICDILLLNNSCRDEIPIFAVVSYSGTVIHLTSTVKSDIDWKNGIPEFELYVIENYQLPTVKVEAKNSIFISNDPTTPNHYMIQDLYALYTVDYTTSLNKLISQMMNTNFSDQTEPLKFHQIFGCTGIIIPNTCSVVCLDDSEIKKMPLQSILFLCVCSDGNILYHCIYRELMRKSKLPEKRENRITDILPKTTESSLISEILTIMSKRQVFPAFKISEKPNEKDQLECMIDALKIILSNNEILNQGIERSDKSIEEISTLHKENCAFVEKELDRLSVYFDDLMKIKDTIKLCRDSVKKLIQRTDKVMEYVIPSDDVPLIEDEVKTYEKLQDIENLCESMSKATFNILEDINNKKNSLYGTTKSFQSSVSGQKFMLMKNTKDIDDLQKWVKKLQNNTENFYERN</sequence>